<reference evidence="1" key="1">
    <citation type="submission" date="2019-06" db="EMBL/GenBank/DDBJ databases">
        <authorList>
            <person name="Zheng W."/>
        </authorList>
    </citation>
    <scope>NUCLEOTIDE SEQUENCE</scope>
    <source>
        <strain evidence="1">QDHG01</strain>
    </source>
</reference>
<organism evidence="1 2">
    <name type="scientific">Halteria grandinella</name>
    <dbReference type="NCBI Taxonomy" id="5974"/>
    <lineage>
        <taxon>Eukaryota</taxon>
        <taxon>Sar</taxon>
        <taxon>Alveolata</taxon>
        <taxon>Ciliophora</taxon>
        <taxon>Intramacronucleata</taxon>
        <taxon>Spirotrichea</taxon>
        <taxon>Stichotrichia</taxon>
        <taxon>Sporadotrichida</taxon>
        <taxon>Halteriidae</taxon>
        <taxon>Halteria</taxon>
    </lineage>
</organism>
<sequence length="334" mass="39381">MYIKMESTKYTLTRLVKNNKAMLSQEFFPFLTQEDLGKFLFLSKVTNQWVLHIISIDLSYERALQLLCDGQKTISIVDLSMIIRQISNGRKKQAAQEEQADNSEHFSFRELLQTDGKLLRSFFQNQYIRYSKEKRVMEILTYAGDLWEWKGDKRYWGMREIKSSNFLIYEQRTNYLKDVCLFDPYVQTLSVRPGYKYKLYILHGVEESSKIENEATITVELIPQYQKNPTREDSTSNQAIFKDDFISTTVFQTMPRNEVVDTYLCDVDLTQQTGRDQSILYTVKIQLNNKDLWWKRGWFFDGMKLVPNGLLNYPTAEEVSNEGRPNIPNQSKIE</sequence>
<dbReference type="AlphaFoldDB" id="A0A8J8NNG0"/>
<accession>A0A8J8NNG0</accession>
<evidence type="ECO:0000313" key="2">
    <source>
        <dbReference type="Proteomes" id="UP000785679"/>
    </source>
</evidence>
<dbReference type="Proteomes" id="UP000785679">
    <property type="component" value="Unassembled WGS sequence"/>
</dbReference>
<name>A0A8J8NNG0_HALGN</name>
<evidence type="ECO:0000313" key="1">
    <source>
        <dbReference type="EMBL" id="TNV77320.1"/>
    </source>
</evidence>
<dbReference type="OrthoDB" id="324358at2759"/>
<protein>
    <submittedName>
        <fullName evidence="1">Uncharacterized protein</fullName>
    </submittedName>
</protein>
<gene>
    <name evidence="1" type="ORF">FGO68_gene3133</name>
</gene>
<keyword evidence="2" id="KW-1185">Reference proteome</keyword>
<comment type="caution">
    <text evidence="1">The sequence shown here is derived from an EMBL/GenBank/DDBJ whole genome shotgun (WGS) entry which is preliminary data.</text>
</comment>
<dbReference type="EMBL" id="RRYP01012120">
    <property type="protein sequence ID" value="TNV77320.1"/>
    <property type="molecule type" value="Genomic_DNA"/>
</dbReference>
<proteinExistence type="predicted"/>